<accession>A0A7T0PFA9</accession>
<keyword evidence="1" id="KW-0812">Transmembrane</keyword>
<evidence type="ECO:0000313" key="3">
    <source>
        <dbReference type="Proteomes" id="UP000594586"/>
    </source>
</evidence>
<reference evidence="2 3" key="1">
    <citation type="submission" date="2020-11" db="EMBL/GenBank/DDBJ databases">
        <title>Corynebacterium sp. MC1420.</title>
        <authorList>
            <person name="Zhou J."/>
        </authorList>
    </citation>
    <scope>NUCLEOTIDE SEQUENCE [LARGE SCALE GENOMIC DNA]</scope>
    <source>
        <strain evidence="2 3">MC1420</strain>
    </source>
</reference>
<evidence type="ECO:0000256" key="1">
    <source>
        <dbReference type="SAM" id="Phobius"/>
    </source>
</evidence>
<sequence length="169" mass="18882">MHYVSWDRSDKENLKLLAEDGPEVLGVFTHERAQVGGEEWELVASPESGAVATRQDQEIVRALGSLKRDKTIAVEVEGRRYALVNEASKNWIIDDAHGDKVAQFTQDHNGVRRAILEFEGDTQLPATDVAALAWVSREVLETKKMLNSTALIAFLIFLSIFVVAVFFIQ</sequence>
<organism evidence="2 3">
    <name type="scientific">Corynebacterium qintianiae</name>
    <dbReference type="NCBI Taxonomy" id="2709392"/>
    <lineage>
        <taxon>Bacteria</taxon>
        <taxon>Bacillati</taxon>
        <taxon>Actinomycetota</taxon>
        <taxon>Actinomycetes</taxon>
        <taxon>Mycobacteriales</taxon>
        <taxon>Corynebacteriaceae</taxon>
        <taxon>Corynebacterium</taxon>
    </lineage>
</organism>
<dbReference type="EMBL" id="CP064955">
    <property type="protein sequence ID" value="QPK82797.1"/>
    <property type="molecule type" value="Genomic_DNA"/>
</dbReference>
<keyword evidence="1" id="KW-0472">Membrane</keyword>
<name>A0A7T0PFA9_9CORY</name>
<dbReference type="KEGG" id="cqn:G7Y29_07955"/>
<keyword evidence="1" id="KW-1133">Transmembrane helix</keyword>
<protein>
    <submittedName>
        <fullName evidence="2">Uncharacterized protein</fullName>
    </submittedName>
</protein>
<keyword evidence="3" id="KW-1185">Reference proteome</keyword>
<feature type="transmembrane region" description="Helical" evidence="1">
    <location>
        <begin position="146"/>
        <end position="168"/>
    </location>
</feature>
<dbReference type="RefSeq" id="WP_165004602.1">
    <property type="nucleotide sequence ID" value="NZ_CP064955.1"/>
</dbReference>
<proteinExistence type="predicted"/>
<evidence type="ECO:0000313" key="2">
    <source>
        <dbReference type="EMBL" id="QPK82797.1"/>
    </source>
</evidence>
<dbReference type="Proteomes" id="UP000594586">
    <property type="component" value="Chromosome"/>
</dbReference>
<dbReference type="AlphaFoldDB" id="A0A7T0PFA9"/>
<gene>
    <name evidence="2" type="ORF">G7Y29_07955</name>
</gene>